<evidence type="ECO:0000259" key="1">
    <source>
        <dbReference type="Pfam" id="PF01402"/>
    </source>
</evidence>
<evidence type="ECO:0000313" key="3">
    <source>
        <dbReference type="Proteomes" id="UP000321310"/>
    </source>
</evidence>
<evidence type="ECO:0000313" key="2">
    <source>
        <dbReference type="EMBL" id="TXE84866.1"/>
    </source>
</evidence>
<reference evidence="2 3" key="1">
    <citation type="submission" date="2019-07" db="EMBL/GenBank/DDBJ databases">
        <title>Rapid identification of Enteric Bacteria from Whole Genome Sequences (WGS) using Average Nucleotide Identity (ANI).</title>
        <authorList>
            <person name="Lane C."/>
        </authorList>
    </citation>
    <scope>NUCLEOTIDE SEQUENCE [LARGE SCALE GENOMIC DNA]</scope>
    <source>
        <strain evidence="2 3">2016D-0250</strain>
    </source>
</reference>
<organism evidence="2 3">
    <name type="scientific">Campylobacter peloridis</name>
    <dbReference type="NCBI Taxonomy" id="488546"/>
    <lineage>
        <taxon>Bacteria</taxon>
        <taxon>Pseudomonadati</taxon>
        <taxon>Campylobacterota</taxon>
        <taxon>Epsilonproteobacteria</taxon>
        <taxon>Campylobacterales</taxon>
        <taxon>Campylobacteraceae</taxon>
        <taxon>Campylobacter</taxon>
    </lineage>
</organism>
<dbReference type="RefSeq" id="WP_147574735.1">
    <property type="nucleotide sequence ID" value="NZ_VOWB01000004.1"/>
</dbReference>
<dbReference type="Proteomes" id="UP000321310">
    <property type="component" value="Unassembled WGS sequence"/>
</dbReference>
<gene>
    <name evidence="2" type="ORF">FPD46_00410</name>
</gene>
<protein>
    <submittedName>
        <fullName evidence="2">Ribbon-helix-helix protein, CopG family</fullName>
    </submittedName>
</protein>
<dbReference type="GO" id="GO:0006355">
    <property type="term" value="P:regulation of DNA-templated transcription"/>
    <property type="evidence" value="ECO:0007669"/>
    <property type="project" value="InterPro"/>
</dbReference>
<dbReference type="EMBL" id="VOWB01000004">
    <property type="protein sequence ID" value="TXE84866.1"/>
    <property type="molecule type" value="Genomic_DNA"/>
</dbReference>
<sequence>MKTKRYTLTLSTELYERLDQTAKFSKKKKSQILRDALENYLDEIEDFAPAIEALEDLKDGKYQKLDSIIKKLKC</sequence>
<comment type="caution">
    <text evidence="2">The sequence shown here is derived from an EMBL/GenBank/DDBJ whole genome shotgun (WGS) entry which is preliminary data.</text>
</comment>
<dbReference type="Pfam" id="PF01402">
    <property type="entry name" value="RHH_1"/>
    <property type="match status" value="1"/>
</dbReference>
<dbReference type="InterPro" id="IPR010985">
    <property type="entry name" value="Ribbon_hlx_hlx"/>
</dbReference>
<name>A0A5C7DXZ7_9BACT</name>
<feature type="domain" description="Ribbon-helix-helix protein CopG" evidence="1">
    <location>
        <begin position="6"/>
        <end position="42"/>
    </location>
</feature>
<dbReference type="SUPFAM" id="SSF47598">
    <property type="entry name" value="Ribbon-helix-helix"/>
    <property type="match status" value="1"/>
</dbReference>
<dbReference type="AlphaFoldDB" id="A0A5C7DXZ7"/>
<dbReference type="InterPro" id="IPR002145">
    <property type="entry name" value="CopG"/>
</dbReference>
<proteinExistence type="predicted"/>
<accession>A0A5C7DXZ7</accession>
<dbReference type="InterPro" id="IPR013321">
    <property type="entry name" value="Arc_rbn_hlx_hlx"/>
</dbReference>
<dbReference type="Gene3D" id="1.10.1220.10">
    <property type="entry name" value="Met repressor-like"/>
    <property type="match status" value="1"/>
</dbReference>